<feature type="coiled-coil region" evidence="1">
    <location>
        <begin position="381"/>
        <end position="408"/>
    </location>
</feature>
<dbReference type="RefSeq" id="WP_188736804.1">
    <property type="nucleotide sequence ID" value="NZ_BMLW01000014.1"/>
</dbReference>
<name>A0ABQ2P0E7_9BACI</name>
<dbReference type="Gene3D" id="3.40.50.12580">
    <property type="match status" value="1"/>
</dbReference>
<protein>
    <recommendedName>
        <fullName evidence="4">CDP-glycerol glycerophosphotransferase (TagB/SpsB family)</fullName>
    </recommendedName>
</protein>
<reference evidence="3" key="1">
    <citation type="journal article" date="2019" name="Int. J. Syst. Evol. Microbiol.">
        <title>The Global Catalogue of Microorganisms (GCM) 10K type strain sequencing project: providing services to taxonomists for standard genome sequencing and annotation.</title>
        <authorList>
            <consortium name="The Broad Institute Genomics Platform"/>
            <consortium name="The Broad Institute Genome Sequencing Center for Infectious Disease"/>
            <person name="Wu L."/>
            <person name="Ma J."/>
        </authorList>
    </citation>
    <scope>NUCLEOTIDE SEQUENCE [LARGE SCALE GENOMIC DNA]</scope>
    <source>
        <strain evidence="3">CGMCC 1.7693</strain>
    </source>
</reference>
<gene>
    <name evidence="2" type="ORF">GCM10011346_41690</name>
</gene>
<comment type="caution">
    <text evidence="2">The sequence shown here is derived from an EMBL/GenBank/DDBJ whole genome shotgun (WGS) entry which is preliminary data.</text>
</comment>
<dbReference type="InterPro" id="IPR043148">
    <property type="entry name" value="TagF_C"/>
</dbReference>
<dbReference type="EMBL" id="BMLW01000014">
    <property type="protein sequence ID" value="GGP15125.1"/>
    <property type="molecule type" value="Genomic_DNA"/>
</dbReference>
<dbReference type="Proteomes" id="UP000641206">
    <property type="component" value="Unassembled WGS sequence"/>
</dbReference>
<dbReference type="SUPFAM" id="SSF53756">
    <property type="entry name" value="UDP-Glycosyltransferase/glycogen phosphorylase"/>
    <property type="match status" value="1"/>
</dbReference>
<dbReference type="InterPro" id="IPR051612">
    <property type="entry name" value="Teichoic_Acid_Biosynth"/>
</dbReference>
<keyword evidence="1" id="KW-0175">Coiled coil</keyword>
<accession>A0ABQ2P0E7</accession>
<dbReference type="PANTHER" id="PTHR37316">
    <property type="entry name" value="TEICHOIC ACID GLYCEROL-PHOSPHATE PRIMASE"/>
    <property type="match status" value="1"/>
</dbReference>
<proteinExistence type="predicted"/>
<dbReference type="Pfam" id="PF04464">
    <property type="entry name" value="Glyphos_transf"/>
    <property type="match status" value="1"/>
</dbReference>
<dbReference type="PANTHER" id="PTHR37316:SF3">
    <property type="entry name" value="TEICHOIC ACID GLYCEROL-PHOSPHATE TRANSFERASE"/>
    <property type="match status" value="1"/>
</dbReference>
<evidence type="ECO:0008006" key="4">
    <source>
        <dbReference type="Google" id="ProtNLM"/>
    </source>
</evidence>
<evidence type="ECO:0000256" key="1">
    <source>
        <dbReference type="SAM" id="Coils"/>
    </source>
</evidence>
<sequence>MKEQIKLLSIQEDNIVFEKPRNLLIENIYLMNDKNEKVAIKVKEESDESTDELNIENPSSQLSNDIDYYIYINEKEVSSTEYLIIGVENLIIEQNSTSICFRKKVNNTKLFFERRQIPELEVEKVKEKQIKLLSIQKDIIVFEKPRNLLIENIYLMNDKNEKVAIKMKKESDELINKVSIENPSDQLTNPSGYILYINDKKIGNEEYLILGAEGLIIEQNSTSICFRKKVEDIALLDSNHLLQDDIPIKKVYFQDGNLLLEFPNQTVSSTNTFGFFAVNKETKEIRSLSFYYLNNSFFVSLAENFDQGLWNINILHQFNQYFLLDTIVQGDANYINKPYFIGYVGENEGSHIGAYFKSNHLIIANLFREEFVENIPVNIKMSILIDDVQVYEENKKSLELRIANKNLALSSKLANVVFVSRRSKERIVIPFIKKSNDVIQILLTTEALEQVKNGRWDLEMVFVSENNCIAGRLRNKRKTDGKLVFVDDHIDDYEIMVYTTKYNNFSVLKAPSSAVFIDKHKIKTKLIDITKNKKRGYKLALQVQKNGMIEIQKIVLKLRSDDTMKLIVTEDTQVEALNNNNYIVNGSFRMDWDKDFHPLYWDIFIQVVNNKGIEELIRVTGVTNNLRKKVNKDYLKNAIYTDNKILYPYITLKKDIAFMMRDKEGYENMGTRIKEKFAFLTYLLLNPFYYRKKDIWLGFEKFSSTAQDNGYAFFQYIDKNKLHDNFYYILRKDSSDYEKASKESKKIVPFMSFKYFLLIFASDLFVTSESKRHVYNLRVRSGLVAKKVESKKSVFLQHGVTALKKSNVFKKAKGRGNFNLVIATSDMEKEIIHQNWKYELNEIAVTGFSRWDKLKDKSKDRERKKIFVMPTWRTWMEGMPIDEFKQTDYYHNYQGFLNSKELEATLNKHNLELVFFLHPKFKEYFSAFEFTNEAVQIKEFQNIKVNEEIMEASLMISDYSSVTWDMFYIKKPIIFFQFDFEKYNEYEGSYINMEKELFGDRALNMEGLIKLINDYAAKEFRLGTKYQRLHDTYFKYINHKNAERTYEAIKRLKLGEK</sequence>
<dbReference type="InterPro" id="IPR007554">
    <property type="entry name" value="Glycerophosphate_synth"/>
</dbReference>
<organism evidence="2 3">
    <name type="scientific">Oceanobacillus neutriphilus</name>
    <dbReference type="NCBI Taxonomy" id="531815"/>
    <lineage>
        <taxon>Bacteria</taxon>
        <taxon>Bacillati</taxon>
        <taxon>Bacillota</taxon>
        <taxon>Bacilli</taxon>
        <taxon>Bacillales</taxon>
        <taxon>Bacillaceae</taxon>
        <taxon>Oceanobacillus</taxon>
    </lineage>
</organism>
<keyword evidence="3" id="KW-1185">Reference proteome</keyword>
<evidence type="ECO:0000313" key="2">
    <source>
        <dbReference type="EMBL" id="GGP15125.1"/>
    </source>
</evidence>
<evidence type="ECO:0000313" key="3">
    <source>
        <dbReference type="Proteomes" id="UP000641206"/>
    </source>
</evidence>